<name>A0A6B0U1Z2_IXORI</name>
<protein>
    <submittedName>
        <fullName evidence="1">Putative secreted protein</fullName>
    </submittedName>
</protein>
<dbReference type="AlphaFoldDB" id="A0A6B0U1Z2"/>
<reference evidence="1" key="1">
    <citation type="submission" date="2019-12" db="EMBL/GenBank/DDBJ databases">
        <title>An insight into the sialome of adult female Ixodes ricinus ticks feeding for 6 days.</title>
        <authorList>
            <person name="Perner J."/>
            <person name="Ribeiro J.M.C."/>
        </authorList>
    </citation>
    <scope>NUCLEOTIDE SEQUENCE</scope>
    <source>
        <strain evidence="1">Semi-engorged</strain>
        <tissue evidence="1">Salivary glands</tissue>
    </source>
</reference>
<proteinExistence type="predicted"/>
<accession>A0A6B0U1Z2</accession>
<sequence>MTAQKCLECLASRHAKIVILLCWQTRLTSSLCMLQNTQRKNMFTKEAKRLLLKIRPEKTIAALLLPDQMSELHA</sequence>
<organism evidence="1">
    <name type="scientific">Ixodes ricinus</name>
    <name type="common">Common tick</name>
    <name type="synonym">Acarus ricinus</name>
    <dbReference type="NCBI Taxonomy" id="34613"/>
    <lineage>
        <taxon>Eukaryota</taxon>
        <taxon>Metazoa</taxon>
        <taxon>Ecdysozoa</taxon>
        <taxon>Arthropoda</taxon>
        <taxon>Chelicerata</taxon>
        <taxon>Arachnida</taxon>
        <taxon>Acari</taxon>
        <taxon>Parasitiformes</taxon>
        <taxon>Ixodida</taxon>
        <taxon>Ixodoidea</taxon>
        <taxon>Ixodidae</taxon>
        <taxon>Ixodinae</taxon>
        <taxon>Ixodes</taxon>
    </lineage>
</organism>
<dbReference type="EMBL" id="GIFC01001124">
    <property type="protein sequence ID" value="MXU83207.1"/>
    <property type="molecule type" value="Transcribed_RNA"/>
</dbReference>
<evidence type="ECO:0000313" key="1">
    <source>
        <dbReference type="EMBL" id="MXU83207.1"/>
    </source>
</evidence>